<dbReference type="EMBL" id="WVHS01000002">
    <property type="protein sequence ID" value="MXV15651.1"/>
    <property type="molecule type" value="Genomic_DNA"/>
</dbReference>
<comment type="caution">
    <text evidence="1">The sequence shown here is derived from an EMBL/GenBank/DDBJ whole genome shotgun (WGS) entry which is preliminary data.</text>
</comment>
<name>A0A7K1XXB4_9SPHI</name>
<accession>A0A7K1XXB4</accession>
<dbReference type="AlphaFoldDB" id="A0A7K1XXB4"/>
<dbReference type="Gene3D" id="2.160.20.120">
    <property type="match status" value="1"/>
</dbReference>
<sequence length="227" mass="24937">MRTSNKILISLLLVLLATTISADFLLKKVYLKINLNDPFKNYQPVAIRPFKYLKIRGGNGYAIEIKQAPLDMKVMTKRKNFLTVRQNGDTLIIGFTVISSMSMRDPENLPHGIIISSPKITAIIAHGSNNILSGWRLNSLRLTLSGNAAANINGAAIGKLTAIGNYNTIFNFRSANRVRNLDLRLSDNATAILKGIDYTVLNPRLTNESQLIFGAHAASKISSSLPD</sequence>
<dbReference type="Proteomes" id="UP000451233">
    <property type="component" value="Unassembled WGS sequence"/>
</dbReference>
<evidence type="ECO:0000313" key="1">
    <source>
        <dbReference type="EMBL" id="MXV15651.1"/>
    </source>
</evidence>
<keyword evidence="2" id="KW-1185">Reference proteome</keyword>
<proteinExistence type="predicted"/>
<organism evidence="1 2">
    <name type="scientific">Hufsiella ginkgonis</name>
    <dbReference type="NCBI Taxonomy" id="2695274"/>
    <lineage>
        <taxon>Bacteria</taxon>
        <taxon>Pseudomonadati</taxon>
        <taxon>Bacteroidota</taxon>
        <taxon>Sphingobacteriia</taxon>
        <taxon>Sphingobacteriales</taxon>
        <taxon>Sphingobacteriaceae</taxon>
        <taxon>Hufsiella</taxon>
    </lineage>
</organism>
<evidence type="ECO:0000313" key="2">
    <source>
        <dbReference type="Proteomes" id="UP000451233"/>
    </source>
</evidence>
<dbReference type="RefSeq" id="WP_160906631.1">
    <property type="nucleotide sequence ID" value="NZ_WVHS01000002.1"/>
</dbReference>
<reference evidence="1 2" key="1">
    <citation type="submission" date="2019-11" db="EMBL/GenBank/DDBJ databases">
        <title>Pedobacter sp. HMF7056 Genome sequencing and assembly.</title>
        <authorList>
            <person name="Kang H."/>
            <person name="Kim H."/>
            <person name="Joh K."/>
        </authorList>
    </citation>
    <scope>NUCLEOTIDE SEQUENCE [LARGE SCALE GENOMIC DNA]</scope>
    <source>
        <strain evidence="1 2">HMF7056</strain>
    </source>
</reference>
<gene>
    <name evidence="1" type="ORF">GS398_10070</name>
</gene>
<protein>
    <submittedName>
        <fullName evidence="1">Uncharacterized protein</fullName>
    </submittedName>
</protein>